<evidence type="ECO:0000313" key="2">
    <source>
        <dbReference type="Proteomes" id="UP000597138"/>
    </source>
</evidence>
<dbReference type="EMBL" id="BMEG01000010">
    <property type="protein sequence ID" value="GGD88675.1"/>
    <property type="molecule type" value="Genomic_DNA"/>
</dbReference>
<gene>
    <name evidence="1" type="ORF">GCM10010985_49080</name>
</gene>
<sequence>MKVIVYNEPVPLGSPDALSDTTLPGAEPAGYDLLAEVHSVPVNQVDSKIRGGMLLPQ</sequence>
<protein>
    <recommendedName>
        <fullName evidence="3">NADPH:quinone reductase</fullName>
    </recommendedName>
</protein>
<comment type="caution">
    <text evidence="1">The sequence shown here is derived from an EMBL/GenBank/DDBJ whole genome shotgun (WGS) entry which is preliminary data.</text>
</comment>
<dbReference type="Proteomes" id="UP000597138">
    <property type="component" value="Unassembled WGS sequence"/>
</dbReference>
<evidence type="ECO:0008006" key="3">
    <source>
        <dbReference type="Google" id="ProtNLM"/>
    </source>
</evidence>
<proteinExistence type="predicted"/>
<evidence type="ECO:0000313" key="1">
    <source>
        <dbReference type="EMBL" id="GGD88675.1"/>
    </source>
</evidence>
<organism evidence="1 2">
    <name type="scientific">Caballeronia grimmiae</name>
    <dbReference type="NCBI Taxonomy" id="1071679"/>
    <lineage>
        <taxon>Bacteria</taxon>
        <taxon>Pseudomonadati</taxon>
        <taxon>Pseudomonadota</taxon>
        <taxon>Betaproteobacteria</taxon>
        <taxon>Burkholderiales</taxon>
        <taxon>Burkholderiaceae</taxon>
        <taxon>Caballeronia</taxon>
    </lineage>
</organism>
<accession>A0ABQ1S2A1</accession>
<name>A0ABQ1S2A1_9BURK</name>
<reference evidence="2" key="1">
    <citation type="journal article" date="2019" name="Int. J. Syst. Evol. Microbiol.">
        <title>The Global Catalogue of Microorganisms (GCM) 10K type strain sequencing project: providing services to taxonomists for standard genome sequencing and annotation.</title>
        <authorList>
            <consortium name="The Broad Institute Genomics Platform"/>
            <consortium name="The Broad Institute Genome Sequencing Center for Infectious Disease"/>
            <person name="Wu L."/>
            <person name="Ma J."/>
        </authorList>
    </citation>
    <scope>NUCLEOTIDE SEQUENCE [LARGE SCALE GENOMIC DNA]</scope>
    <source>
        <strain evidence="2">CGMCC 1.11013</strain>
    </source>
</reference>
<dbReference type="RefSeq" id="WP_174447217.1">
    <property type="nucleotide sequence ID" value="NZ_BMEG01000010.1"/>
</dbReference>
<keyword evidence="2" id="KW-1185">Reference proteome</keyword>